<dbReference type="PROSITE" id="PS00518">
    <property type="entry name" value="ZF_RING_1"/>
    <property type="match status" value="1"/>
</dbReference>
<evidence type="ECO:0000256" key="6">
    <source>
        <dbReference type="ARBA" id="ARBA00022771"/>
    </source>
</evidence>
<dbReference type="GO" id="GO:0008270">
    <property type="term" value="F:zinc ion binding"/>
    <property type="evidence" value="ECO:0007669"/>
    <property type="project" value="UniProtKB-KW"/>
</dbReference>
<dbReference type="eggNOG" id="KOG1039">
    <property type="taxonomic scope" value="Eukaryota"/>
</dbReference>
<evidence type="ECO:0000256" key="10">
    <source>
        <dbReference type="SAM" id="MobiDB-lite"/>
    </source>
</evidence>
<feature type="domain" description="C3H1-type" evidence="12">
    <location>
        <begin position="194"/>
        <end position="223"/>
    </location>
</feature>
<dbReference type="GO" id="GO:0061630">
    <property type="term" value="F:ubiquitin protein ligase activity"/>
    <property type="evidence" value="ECO:0007669"/>
    <property type="project" value="UniProtKB-EC"/>
</dbReference>
<dbReference type="PANTHER" id="PTHR11224">
    <property type="entry name" value="MAKORIN-RELATED"/>
    <property type="match status" value="1"/>
</dbReference>
<accession>D6W6P3</accession>
<dbReference type="InterPro" id="IPR017907">
    <property type="entry name" value="Znf_RING_CS"/>
</dbReference>
<dbReference type="GO" id="GO:0005634">
    <property type="term" value="C:nucleus"/>
    <property type="evidence" value="ECO:0007669"/>
    <property type="project" value="UniProtKB-ARBA"/>
</dbReference>
<dbReference type="SMART" id="SM00356">
    <property type="entry name" value="ZnF_C3H1"/>
    <property type="match status" value="3"/>
</dbReference>
<dbReference type="InterPro" id="IPR018957">
    <property type="entry name" value="Znf_C3HC4_RING-type"/>
</dbReference>
<evidence type="ECO:0000256" key="2">
    <source>
        <dbReference type="ARBA" id="ARBA00012483"/>
    </source>
</evidence>
<dbReference type="InterPro" id="IPR045072">
    <property type="entry name" value="MKRN-like"/>
</dbReference>
<evidence type="ECO:0000313" key="13">
    <source>
        <dbReference type="EMBL" id="EFA10978.2"/>
    </source>
</evidence>
<feature type="zinc finger region" description="C3H1-type" evidence="9">
    <location>
        <begin position="194"/>
        <end position="223"/>
    </location>
</feature>
<reference evidence="13 14" key="1">
    <citation type="journal article" date="2008" name="Nature">
        <title>The genome of the model beetle and pest Tribolium castaneum.</title>
        <authorList>
            <consortium name="Tribolium Genome Sequencing Consortium"/>
            <person name="Richards S."/>
            <person name="Gibbs R.A."/>
            <person name="Weinstock G.M."/>
            <person name="Brown S.J."/>
            <person name="Denell R."/>
            <person name="Beeman R.W."/>
            <person name="Gibbs R."/>
            <person name="Beeman R.W."/>
            <person name="Brown S.J."/>
            <person name="Bucher G."/>
            <person name="Friedrich M."/>
            <person name="Grimmelikhuijzen C.J."/>
            <person name="Klingler M."/>
            <person name="Lorenzen M."/>
            <person name="Richards S."/>
            <person name="Roth S."/>
            <person name="Schroder R."/>
            <person name="Tautz D."/>
            <person name="Zdobnov E.M."/>
            <person name="Muzny D."/>
            <person name="Gibbs R.A."/>
            <person name="Weinstock G.M."/>
            <person name="Attaway T."/>
            <person name="Bell S."/>
            <person name="Buhay C.J."/>
            <person name="Chandrabose M.N."/>
            <person name="Chavez D."/>
            <person name="Clerk-Blankenburg K.P."/>
            <person name="Cree A."/>
            <person name="Dao M."/>
            <person name="Davis C."/>
            <person name="Chacko J."/>
            <person name="Dinh H."/>
            <person name="Dugan-Rocha S."/>
            <person name="Fowler G."/>
            <person name="Garner T.T."/>
            <person name="Garnes J."/>
            <person name="Gnirke A."/>
            <person name="Hawes A."/>
            <person name="Hernandez J."/>
            <person name="Hines S."/>
            <person name="Holder M."/>
            <person name="Hume J."/>
            <person name="Jhangiani S.N."/>
            <person name="Joshi V."/>
            <person name="Khan Z.M."/>
            <person name="Jackson L."/>
            <person name="Kovar C."/>
            <person name="Kowis A."/>
            <person name="Lee S."/>
            <person name="Lewis L.R."/>
            <person name="Margolis J."/>
            <person name="Morgan M."/>
            <person name="Nazareth L.V."/>
            <person name="Nguyen N."/>
            <person name="Okwuonu G."/>
            <person name="Parker D."/>
            <person name="Richards S."/>
            <person name="Ruiz S.J."/>
            <person name="Santibanez J."/>
            <person name="Savard J."/>
            <person name="Scherer S.E."/>
            <person name="Schneider B."/>
            <person name="Sodergren E."/>
            <person name="Tautz D."/>
            <person name="Vattahil S."/>
            <person name="Villasana D."/>
            <person name="White C.S."/>
            <person name="Wright R."/>
            <person name="Park Y."/>
            <person name="Beeman R.W."/>
            <person name="Lord J."/>
            <person name="Oppert B."/>
            <person name="Lorenzen M."/>
            <person name="Brown S."/>
            <person name="Wang L."/>
            <person name="Savard J."/>
            <person name="Tautz D."/>
            <person name="Richards S."/>
            <person name="Weinstock G."/>
            <person name="Gibbs R.A."/>
            <person name="Liu Y."/>
            <person name="Worley K."/>
            <person name="Weinstock G."/>
            <person name="Elsik C.G."/>
            <person name="Reese J.T."/>
            <person name="Elhaik E."/>
            <person name="Landan G."/>
            <person name="Graur D."/>
            <person name="Arensburger P."/>
            <person name="Atkinson P."/>
            <person name="Beeman R.W."/>
            <person name="Beidler J."/>
            <person name="Brown S.J."/>
            <person name="Demuth J.P."/>
            <person name="Drury D.W."/>
            <person name="Du Y.Z."/>
            <person name="Fujiwara H."/>
            <person name="Lorenzen M."/>
            <person name="Maselli V."/>
            <person name="Osanai M."/>
            <person name="Park Y."/>
            <person name="Robertson H.M."/>
            <person name="Tu Z."/>
            <person name="Wang J.J."/>
            <person name="Wang S."/>
            <person name="Richards S."/>
            <person name="Song H."/>
            <person name="Zhang L."/>
            <person name="Sodergren E."/>
            <person name="Werner D."/>
            <person name="Stanke M."/>
            <person name="Morgenstern B."/>
            <person name="Solovyev V."/>
            <person name="Kosarev P."/>
            <person name="Brown G."/>
            <person name="Chen H.C."/>
            <person name="Ermolaeva O."/>
            <person name="Hlavina W."/>
            <person name="Kapustin Y."/>
            <person name="Kiryutin B."/>
            <person name="Kitts P."/>
            <person name="Maglott D."/>
            <person name="Pruitt K."/>
            <person name="Sapojnikov V."/>
            <person name="Souvorov A."/>
            <person name="Mackey A.J."/>
            <person name="Waterhouse R.M."/>
            <person name="Wyder S."/>
            <person name="Zdobnov E.M."/>
            <person name="Zdobnov E.M."/>
            <person name="Wyder S."/>
            <person name="Kriventseva E.V."/>
            <person name="Kadowaki T."/>
            <person name="Bork P."/>
            <person name="Aranda M."/>
            <person name="Bao R."/>
            <person name="Beermann A."/>
            <person name="Berns N."/>
            <person name="Bolognesi R."/>
            <person name="Bonneton F."/>
            <person name="Bopp D."/>
            <person name="Brown S.J."/>
            <person name="Bucher G."/>
            <person name="Butts T."/>
            <person name="Chaumot A."/>
            <person name="Denell R.E."/>
            <person name="Ferrier D.E."/>
            <person name="Friedrich M."/>
            <person name="Gordon C.M."/>
            <person name="Jindra M."/>
            <person name="Klingler M."/>
            <person name="Lan Q."/>
            <person name="Lattorff H.M."/>
            <person name="Laudet V."/>
            <person name="von Levetsow C."/>
            <person name="Liu Z."/>
            <person name="Lutz R."/>
            <person name="Lynch J.A."/>
            <person name="da Fonseca R.N."/>
            <person name="Posnien N."/>
            <person name="Reuter R."/>
            <person name="Roth S."/>
            <person name="Savard J."/>
            <person name="Schinko J.B."/>
            <person name="Schmitt C."/>
            <person name="Schoppmeier M."/>
            <person name="Schroder R."/>
            <person name="Shippy T.D."/>
            <person name="Simonnet F."/>
            <person name="Marques-Souza H."/>
            <person name="Tautz D."/>
            <person name="Tomoyasu Y."/>
            <person name="Trauner J."/>
            <person name="Van der Zee M."/>
            <person name="Vervoort M."/>
            <person name="Wittkopp N."/>
            <person name="Wimmer E.A."/>
            <person name="Yang X."/>
            <person name="Jones A.K."/>
            <person name="Sattelle D.B."/>
            <person name="Ebert P.R."/>
            <person name="Nelson D."/>
            <person name="Scott J.G."/>
            <person name="Beeman R.W."/>
            <person name="Muthukrishnan S."/>
            <person name="Kramer K.J."/>
            <person name="Arakane Y."/>
            <person name="Beeman R.W."/>
            <person name="Zhu Q."/>
            <person name="Hogenkamp D."/>
            <person name="Dixit R."/>
            <person name="Oppert B."/>
            <person name="Jiang H."/>
            <person name="Zou Z."/>
            <person name="Marshall J."/>
            <person name="Elpidina E."/>
            <person name="Vinokurov K."/>
            <person name="Oppert C."/>
            <person name="Zou Z."/>
            <person name="Evans J."/>
            <person name="Lu Z."/>
            <person name="Zhao P."/>
            <person name="Sumathipala N."/>
            <person name="Altincicek B."/>
            <person name="Vilcinskas A."/>
            <person name="Williams M."/>
            <person name="Hultmark D."/>
            <person name="Hetru C."/>
            <person name="Jiang H."/>
            <person name="Grimmelikhuijzen C.J."/>
            <person name="Hauser F."/>
            <person name="Cazzamali G."/>
            <person name="Williamson M."/>
            <person name="Park Y."/>
            <person name="Li B."/>
            <person name="Tanaka Y."/>
            <person name="Predel R."/>
            <person name="Neupert S."/>
            <person name="Schachtner J."/>
            <person name="Verleyen P."/>
            <person name="Raible F."/>
            <person name="Bork P."/>
            <person name="Friedrich M."/>
            <person name="Walden K.K."/>
            <person name="Robertson H.M."/>
            <person name="Angeli S."/>
            <person name="Foret S."/>
            <person name="Bucher G."/>
            <person name="Schuetz S."/>
            <person name="Maleszka R."/>
            <person name="Wimmer E.A."/>
            <person name="Beeman R.W."/>
            <person name="Lorenzen M."/>
            <person name="Tomoyasu Y."/>
            <person name="Miller S.C."/>
            <person name="Grossmann D."/>
            <person name="Bucher G."/>
        </authorList>
    </citation>
    <scope>NUCLEOTIDE SEQUENCE [LARGE SCALE GENOMIC DNA]</scope>
    <source>
        <strain evidence="13 14">Georgia GA2</strain>
    </source>
</reference>
<keyword evidence="7" id="KW-0833">Ubl conjugation pathway</keyword>
<dbReference type="PANTHER" id="PTHR11224:SF10">
    <property type="entry name" value="IP09428P-RELATED"/>
    <property type="match status" value="1"/>
</dbReference>
<dbReference type="AlphaFoldDB" id="D6W6P3"/>
<evidence type="ECO:0000259" key="11">
    <source>
        <dbReference type="PROSITE" id="PS50089"/>
    </source>
</evidence>
<feature type="compositionally biased region" description="Low complexity" evidence="10">
    <location>
        <begin position="88"/>
        <end position="108"/>
    </location>
</feature>
<dbReference type="EC" id="2.3.2.27" evidence="2"/>
<keyword evidence="4 9" id="KW-0479">Metal-binding</keyword>
<evidence type="ECO:0000256" key="1">
    <source>
        <dbReference type="ARBA" id="ARBA00000900"/>
    </source>
</evidence>
<dbReference type="KEGG" id="tca:656720"/>
<dbReference type="InterPro" id="IPR001841">
    <property type="entry name" value="Znf_RING"/>
</dbReference>
<organism evidence="13 14">
    <name type="scientific">Tribolium castaneum</name>
    <name type="common">Red flour beetle</name>
    <dbReference type="NCBI Taxonomy" id="7070"/>
    <lineage>
        <taxon>Eukaryota</taxon>
        <taxon>Metazoa</taxon>
        <taxon>Ecdysozoa</taxon>
        <taxon>Arthropoda</taxon>
        <taxon>Hexapoda</taxon>
        <taxon>Insecta</taxon>
        <taxon>Pterygota</taxon>
        <taxon>Neoptera</taxon>
        <taxon>Endopterygota</taxon>
        <taxon>Coleoptera</taxon>
        <taxon>Polyphaga</taxon>
        <taxon>Cucujiformia</taxon>
        <taxon>Tenebrionidae</taxon>
        <taxon>Tenebrionidae incertae sedis</taxon>
        <taxon>Tribolium</taxon>
    </lineage>
</organism>
<gene>
    <name evidence="13" type="primary">AUGUSTUS-3.0.2_04145</name>
    <name evidence="13" type="ORF">TcasGA2_TC004145</name>
</gene>
<dbReference type="Pfam" id="PF00097">
    <property type="entry name" value="zf-C3HC4"/>
    <property type="match status" value="1"/>
</dbReference>
<dbReference type="InterPro" id="IPR013083">
    <property type="entry name" value="Znf_RING/FYVE/PHD"/>
</dbReference>
<dbReference type="HOGENOM" id="CLU_040815_4_1_1"/>
<dbReference type="Gene3D" id="3.30.1370.210">
    <property type="match status" value="1"/>
</dbReference>
<sequence length="454" mass="51061">MADSNQGFSDTQKFCFDYYERNVCKKPGCSLTHKRKNHIDVVQVKPRDGCVIGRLKTAPLCRYFLRGYCTHAGNCRFRHEIIPVNMRNVPNTNSNQPSSTNTPSTSATELQNANKSEDKRASRAESSVHASAASNMNNGKPGEAAVNNAEGAACSPLKDSLWVNAPEFVPKSIATKPLSYAAAVNPTGAVGNNNSTKQLCPYANKDGFCKYPPGECSYLHGEICDLCGNAALHPYDEELRKKHRQDCIKQHEKNMELSFAIARSKEKSCGICFEVIMEKANGEQRFGILPNCNHCFCLSCIRKWRQARQFENKIIRACPECRVTSDFVCPSLFWVDTKEDKNKLIDDYKTALSTKDCKYFDKGVGKCPFGNKCFYRHAFPDGRVCDVGPPPRQRRRGPGLDNAAIEVLQQVILWDFLDERDNPWQSLAEDLEDLADFFSDSEESDWSDYDLFIS</sequence>
<dbReference type="PROSITE" id="PS50089">
    <property type="entry name" value="ZF_RING_2"/>
    <property type="match status" value="1"/>
</dbReference>
<name>D6W6P3_TRICA</name>
<feature type="domain" description="C3H1-type" evidence="12">
    <location>
        <begin position="55"/>
        <end position="82"/>
    </location>
</feature>
<feature type="compositionally biased region" description="Polar residues" evidence="10">
    <location>
        <begin position="124"/>
        <end position="138"/>
    </location>
</feature>
<keyword evidence="14" id="KW-1185">Reference proteome</keyword>
<dbReference type="EMBL" id="KQ971307">
    <property type="protein sequence ID" value="EFA10978.2"/>
    <property type="molecule type" value="Genomic_DNA"/>
</dbReference>
<proteinExistence type="predicted"/>
<dbReference type="SMART" id="SM00184">
    <property type="entry name" value="RING"/>
    <property type="match status" value="1"/>
</dbReference>
<evidence type="ECO:0000256" key="4">
    <source>
        <dbReference type="ARBA" id="ARBA00022723"/>
    </source>
</evidence>
<feature type="zinc finger region" description="C3H1-type" evidence="9">
    <location>
        <begin position="55"/>
        <end position="82"/>
    </location>
</feature>
<keyword evidence="5" id="KW-0677">Repeat</keyword>
<dbReference type="InterPro" id="IPR000571">
    <property type="entry name" value="Znf_CCCH"/>
</dbReference>
<evidence type="ECO:0000259" key="12">
    <source>
        <dbReference type="PROSITE" id="PS50103"/>
    </source>
</evidence>
<dbReference type="PROSITE" id="PS50103">
    <property type="entry name" value="ZF_C3H1"/>
    <property type="match status" value="3"/>
</dbReference>
<feature type="domain" description="RING-type" evidence="11">
    <location>
        <begin position="269"/>
        <end position="322"/>
    </location>
</feature>
<keyword evidence="6 9" id="KW-0863">Zinc-finger</keyword>
<evidence type="ECO:0000256" key="9">
    <source>
        <dbReference type="PROSITE-ProRule" id="PRU00723"/>
    </source>
</evidence>
<evidence type="ECO:0000256" key="3">
    <source>
        <dbReference type="ARBA" id="ARBA00022679"/>
    </source>
</evidence>
<feature type="region of interest" description="Disordered" evidence="10">
    <location>
        <begin position="87"/>
        <end position="144"/>
    </location>
</feature>
<feature type="domain" description="C3H1-type" evidence="12">
    <location>
        <begin position="351"/>
        <end position="380"/>
    </location>
</feature>
<dbReference type="SUPFAM" id="SSF90229">
    <property type="entry name" value="CCCH zinc finger"/>
    <property type="match status" value="1"/>
</dbReference>
<evidence type="ECO:0000256" key="7">
    <source>
        <dbReference type="ARBA" id="ARBA00022786"/>
    </source>
</evidence>
<dbReference type="SUPFAM" id="SSF57850">
    <property type="entry name" value="RING/U-box"/>
    <property type="match status" value="1"/>
</dbReference>
<keyword evidence="3" id="KW-0808">Transferase</keyword>
<comment type="catalytic activity">
    <reaction evidence="1">
        <text>S-ubiquitinyl-[E2 ubiquitin-conjugating enzyme]-L-cysteine + [acceptor protein]-L-lysine = [E2 ubiquitin-conjugating enzyme]-L-cysteine + N(6)-ubiquitinyl-[acceptor protein]-L-lysine.</text>
        <dbReference type="EC" id="2.3.2.27"/>
    </reaction>
</comment>
<evidence type="ECO:0000313" key="14">
    <source>
        <dbReference type="Proteomes" id="UP000007266"/>
    </source>
</evidence>
<evidence type="ECO:0000256" key="8">
    <source>
        <dbReference type="ARBA" id="ARBA00022833"/>
    </source>
</evidence>
<dbReference type="Proteomes" id="UP000007266">
    <property type="component" value="Linkage group 1"/>
</dbReference>
<evidence type="ECO:0000256" key="5">
    <source>
        <dbReference type="ARBA" id="ARBA00022737"/>
    </source>
</evidence>
<protein>
    <recommendedName>
        <fullName evidence="2">RING-type E3 ubiquitin transferase</fullName>
        <ecNumber evidence="2">2.3.2.27</ecNumber>
    </recommendedName>
</protein>
<feature type="zinc finger region" description="C3H1-type" evidence="9">
    <location>
        <begin position="351"/>
        <end position="380"/>
    </location>
</feature>
<dbReference type="Gene3D" id="3.30.40.10">
    <property type="entry name" value="Zinc/RING finger domain, C3HC4 (zinc finger)"/>
    <property type="match status" value="1"/>
</dbReference>
<dbReference type="FunFam" id="3.30.40.10:FF:000117">
    <property type="entry name" value="Probable E3 ubiquitin-protein ligase makorin-1"/>
    <property type="match status" value="1"/>
</dbReference>
<dbReference type="OrthoDB" id="411372at2759"/>
<keyword evidence="8 9" id="KW-0862">Zinc</keyword>
<dbReference type="GO" id="GO:0000209">
    <property type="term" value="P:protein polyubiquitination"/>
    <property type="evidence" value="ECO:0007669"/>
    <property type="project" value="InterPro"/>
</dbReference>
<dbReference type="InterPro" id="IPR036855">
    <property type="entry name" value="Znf_CCCH_sf"/>
</dbReference>
<reference evidence="13 14" key="2">
    <citation type="journal article" date="2010" name="Nucleic Acids Res.">
        <title>BeetleBase in 2010: revisions to provide comprehensive genomic information for Tribolium castaneum.</title>
        <authorList>
            <person name="Kim H.S."/>
            <person name="Murphy T."/>
            <person name="Xia J."/>
            <person name="Caragea D."/>
            <person name="Park Y."/>
            <person name="Beeman R.W."/>
            <person name="Lorenzen M.D."/>
            <person name="Butcher S."/>
            <person name="Manak J.R."/>
            <person name="Brown S.J."/>
        </authorList>
    </citation>
    <scope>GENOME REANNOTATION</scope>
    <source>
        <strain evidence="13 14">Georgia GA2</strain>
    </source>
</reference>